<evidence type="ECO:0000313" key="3">
    <source>
        <dbReference type="Proteomes" id="UP000625711"/>
    </source>
</evidence>
<dbReference type="Proteomes" id="UP000625711">
    <property type="component" value="Unassembled WGS sequence"/>
</dbReference>
<dbReference type="PANTHER" id="PTHR21398:SF1">
    <property type="entry name" value="FI03705P"/>
    <property type="match status" value="1"/>
</dbReference>
<feature type="signal peptide" evidence="1">
    <location>
        <begin position="1"/>
        <end position="22"/>
    </location>
</feature>
<evidence type="ECO:0000256" key="1">
    <source>
        <dbReference type="SAM" id="SignalP"/>
    </source>
</evidence>
<dbReference type="OrthoDB" id="6617264at2759"/>
<proteinExistence type="predicted"/>
<evidence type="ECO:0000313" key="2">
    <source>
        <dbReference type="EMBL" id="KAF7280668.1"/>
    </source>
</evidence>
<comment type="caution">
    <text evidence="2">The sequence shown here is derived from an EMBL/GenBank/DDBJ whole genome shotgun (WGS) entry which is preliminary data.</text>
</comment>
<dbReference type="Pfam" id="PF07841">
    <property type="entry name" value="DM4_12"/>
    <property type="match status" value="1"/>
</dbReference>
<dbReference type="InterPro" id="IPR006631">
    <property type="entry name" value="DM4_12"/>
</dbReference>
<dbReference type="EMBL" id="JAACXV010000278">
    <property type="protein sequence ID" value="KAF7280668.1"/>
    <property type="molecule type" value="Genomic_DNA"/>
</dbReference>
<keyword evidence="3" id="KW-1185">Reference proteome</keyword>
<dbReference type="PANTHER" id="PTHR21398">
    <property type="entry name" value="AGAP007094-PA"/>
    <property type="match status" value="1"/>
</dbReference>
<accession>A0A834ILE3</accession>
<dbReference type="SMART" id="SM00718">
    <property type="entry name" value="DM4_12"/>
    <property type="match status" value="1"/>
</dbReference>
<reference evidence="2" key="1">
    <citation type="submission" date="2020-08" db="EMBL/GenBank/DDBJ databases">
        <title>Genome sequencing and assembly of the red palm weevil Rhynchophorus ferrugineus.</title>
        <authorList>
            <person name="Dias G.B."/>
            <person name="Bergman C.M."/>
            <person name="Manee M."/>
        </authorList>
    </citation>
    <scope>NUCLEOTIDE SEQUENCE</scope>
    <source>
        <strain evidence="2">AA-2017</strain>
        <tissue evidence="2">Whole larva</tissue>
    </source>
</reference>
<sequence>MASARISIGVLLVLLTVLWVQCQDDLQRDIDEYDRKENQTHLSRKRRYLVFPAGSSFQVVFCLTYPSVAVGSIFVFGNTAALAWELPSEPLFYDKKDLDRKEAEAEAQTTTVAIPHDIDLSQFVDHHHDSWNGKLEKIDKYSAWNDNIRQPIQTYRNPFMNFMRKQSPSLEWFNPNPSKNHLVRPSNVRTFGRPDMKRFQKTRQQESFINPVYYHVHRRTRRDLYGKLETFLSSLSIDGRSCLLKAICSITKMSRKEKGTFIEEILKVIFKSKPHDDYPNEDLYDHAADPNHNCDDLYPSCQGPAWNSLFSMNK</sequence>
<gene>
    <name evidence="2" type="ORF">GWI33_005634</name>
</gene>
<name>A0A834ILE3_RHYFE</name>
<dbReference type="AlphaFoldDB" id="A0A834ILE3"/>
<keyword evidence="1" id="KW-0732">Signal</keyword>
<protein>
    <submittedName>
        <fullName evidence="2">Uncharacterized protein</fullName>
    </submittedName>
</protein>
<feature type="chain" id="PRO_5032519525" evidence="1">
    <location>
        <begin position="23"/>
        <end position="314"/>
    </location>
</feature>
<organism evidence="2 3">
    <name type="scientific">Rhynchophorus ferrugineus</name>
    <name type="common">Red palm weevil</name>
    <name type="synonym">Curculio ferrugineus</name>
    <dbReference type="NCBI Taxonomy" id="354439"/>
    <lineage>
        <taxon>Eukaryota</taxon>
        <taxon>Metazoa</taxon>
        <taxon>Ecdysozoa</taxon>
        <taxon>Arthropoda</taxon>
        <taxon>Hexapoda</taxon>
        <taxon>Insecta</taxon>
        <taxon>Pterygota</taxon>
        <taxon>Neoptera</taxon>
        <taxon>Endopterygota</taxon>
        <taxon>Coleoptera</taxon>
        <taxon>Polyphaga</taxon>
        <taxon>Cucujiformia</taxon>
        <taxon>Curculionidae</taxon>
        <taxon>Dryophthorinae</taxon>
        <taxon>Rhynchophorus</taxon>
    </lineage>
</organism>